<accession>K1SXQ5</accession>
<dbReference type="AlphaFoldDB" id="K1SXQ5"/>
<feature type="non-terminal residue" evidence="1">
    <location>
        <position position="1"/>
    </location>
</feature>
<sequence>REIFRRYIWPKYRICERTFYNMIKASADDRVIARQREMQMTLF</sequence>
<gene>
    <name evidence="1" type="ORF">OBE_06457</name>
</gene>
<proteinExistence type="predicted"/>
<evidence type="ECO:0000313" key="1">
    <source>
        <dbReference type="EMBL" id="EKC65427.1"/>
    </source>
</evidence>
<dbReference type="EMBL" id="AJWZ01004444">
    <property type="protein sequence ID" value="EKC65427.1"/>
    <property type="molecule type" value="Genomic_DNA"/>
</dbReference>
<protein>
    <submittedName>
        <fullName evidence="1">Uncharacterized protein</fullName>
    </submittedName>
</protein>
<organism evidence="1">
    <name type="scientific">human gut metagenome</name>
    <dbReference type="NCBI Taxonomy" id="408170"/>
    <lineage>
        <taxon>unclassified sequences</taxon>
        <taxon>metagenomes</taxon>
        <taxon>organismal metagenomes</taxon>
    </lineage>
</organism>
<reference evidence="1" key="1">
    <citation type="journal article" date="2013" name="Environ. Microbiol.">
        <title>Microbiota from the distal guts of lean and obese adolescents exhibit partial functional redundancy besides clear differences in community structure.</title>
        <authorList>
            <person name="Ferrer M."/>
            <person name="Ruiz A."/>
            <person name="Lanza F."/>
            <person name="Haange S.B."/>
            <person name="Oberbach A."/>
            <person name="Till H."/>
            <person name="Bargiela R."/>
            <person name="Campoy C."/>
            <person name="Segura M.T."/>
            <person name="Richter M."/>
            <person name="von Bergen M."/>
            <person name="Seifert J."/>
            <person name="Suarez A."/>
        </authorList>
    </citation>
    <scope>NUCLEOTIDE SEQUENCE</scope>
</reference>
<name>K1SXQ5_9ZZZZ</name>
<comment type="caution">
    <text evidence="1">The sequence shown here is derived from an EMBL/GenBank/DDBJ whole genome shotgun (WGS) entry which is preliminary data.</text>
</comment>